<comment type="subcellular location">
    <subcellularLocation>
        <location evidence="1">Cell membrane</location>
        <topology evidence="1">Multi-pass membrane protein</topology>
    </subcellularLocation>
</comment>
<gene>
    <name evidence="12" type="ORF">SAMN05660742_1233</name>
</gene>
<feature type="transmembrane region" description="Helical" evidence="10">
    <location>
        <begin position="388"/>
        <end position="408"/>
    </location>
</feature>
<dbReference type="STRING" id="84035.SAMN05660742_1233"/>
<evidence type="ECO:0000256" key="4">
    <source>
        <dbReference type="ARBA" id="ARBA00022448"/>
    </source>
</evidence>
<feature type="transmembrane region" description="Helical" evidence="10">
    <location>
        <begin position="348"/>
        <end position="368"/>
    </location>
</feature>
<comment type="similarity">
    <text evidence="3">Belongs to the CitM (TC 2.A.11) transporter family.</text>
</comment>
<protein>
    <submittedName>
        <fullName evidence="12">Na+/H+ antiporter NhaD</fullName>
    </submittedName>
</protein>
<keyword evidence="9 10" id="KW-0472">Membrane</keyword>
<dbReference type="PRINTS" id="PR00758">
    <property type="entry name" value="ARSENICPUMP"/>
</dbReference>
<dbReference type="Proteomes" id="UP000199662">
    <property type="component" value="Unassembled WGS sequence"/>
</dbReference>
<dbReference type="PANTHER" id="PTHR43302:SF5">
    <property type="entry name" value="TRANSPORTER ARSB-RELATED"/>
    <property type="match status" value="1"/>
</dbReference>
<organism evidence="12 13">
    <name type="scientific">Propionispira arboris</name>
    <dbReference type="NCBI Taxonomy" id="84035"/>
    <lineage>
        <taxon>Bacteria</taxon>
        <taxon>Bacillati</taxon>
        <taxon>Bacillota</taxon>
        <taxon>Negativicutes</taxon>
        <taxon>Selenomonadales</taxon>
        <taxon>Selenomonadaceae</taxon>
        <taxon>Propionispira</taxon>
    </lineage>
</organism>
<feature type="transmembrane region" description="Helical" evidence="10">
    <location>
        <begin position="35"/>
        <end position="52"/>
    </location>
</feature>
<evidence type="ECO:0000256" key="1">
    <source>
        <dbReference type="ARBA" id="ARBA00004651"/>
    </source>
</evidence>
<comment type="similarity">
    <text evidence="2">Belongs to the ArsB family.</text>
</comment>
<feature type="transmembrane region" description="Helical" evidence="10">
    <location>
        <begin position="311"/>
        <end position="336"/>
    </location>
</feature>
<keyword evidence="13" id="KW-1185">Reference proteome</keyword>
<evidence type="ECO:0000313" key="12">
    <source>
        <dbReference type="EMBL" id="SEJ90546.1"/>
    </source>
</evidence>
<evidence type="ECO:0000256" key="7">
    <source>
        <dbReference type="ARBA" id="ARBA00022849"/>
    </source>
</evidence>
<feature type="transmembrane region" description="Helical" evidence="10">
    <location>
        <begin position="6"/>
        <end position="23"/>
    </location>
</feature>
<dbReference type="InterPro" id="IPR004680">
    <property type="entry name" value="Cit_transptr-like_dom"/>
</dbReference>
<evidence type="ECO:0000256" key="5">
    <source>
        <dbReference type="ARBA" id="ARBA00022475"/>
    </source>
</evidence>
<dbReference type="GO" id="GO:0015105">
    <property type="term" value="F:arsenite transmembrane transporter activity"/>
    <property type="evidence" value="ECO:0007669"/>
    <property type="project" value="InterPro"/>
</dbReference>
<keyword evidence="5" id="KW-1003">Cell membrane</keyword>
<keyword evidence="4" id="KW-0813">Transport</keyword>
<dbReference type="AlphaFoldDB" id="A0A1H7CM47"/>
<proteinExistence type="inferred from homology"/>
<reference evidence="13" key="1">
    <citation type="submission" date="2016-10" db="EMBL/GenBank/DDBJ databases">
        <authorList>
            <person name="Varghese N."/>
            <person name="Submissions S."/>
        </authorList>
    </citation>
    <scope>NUCLEOTIDE SEQUENCE [LARGE SCALE GENOMIC DNA]</scope>
    <source>
        <strain evidence="13">DSM 2179</strain>
    </source>
</reference>
<evidence type="ECO:0000259" key="11">
    <source>
        <dbReference type="Pfam" id="PF03600"/>
    </source>
</evidence>
<feature type="domain" description="Citrate transporter-like" evidence="11">
    <location>
        <begin position="25"/>
        <end position="355"/>
    </location>
</feature>
<evidence type="ECO:0000313" key="13">
    <source>
        <dbReference type="Proteomes" id="UP000199662"/>
    </source>
</evidence>
<name>A0A1H7CM47_9FIRM</name>
<evidence type="ECO:0000256" key="6">
    <source>
        <dbReference type="ARBA" id="ARBA00022692"/>
    </source>
</evidence>
<sequence length="409" mass="44561">MTQIEINFSAAVILGGVLLVFTLGKSPFFRIDRAGVAIIGAVAMMGLGIISFDDAVKTVDYRTIVILFSMMVLVANLKIAGFFEFIGQHVLENVHSKKLLLLVVILLSGVLSAFAINDIICLLLTPVIIFICNKGNCDPLPHLMGLALASNIGSAATFLGNPQNILIGSLSKLTFMEYFKVAIPIVCIGLLLTYLFLAMAYHKKLQGKLDHSSFQAPYVNTYLIGKTILTLFFVIGSYIAGYDIVLTTSLGAAFLLITRKVKPNKVYTSIDFNLLVIFIGLFVIVGGVKASGLLLQVQTLLPMEQMNNLGFFALVSVVLSNLVSNVPAVLLLQYYIPVDNAAQKWQALALFSTFAGNLTIFGSIANLIVVEIAKKNQIIITAKEYFRVGFPLTVILTFLCLLWLSFLAK</sequence>
<dbReference type="PANTHER" id="PTHR43302">
    <property type="entry name" value="TRANSPORTER ARSB-RELATED"/>
    <property type="match status" value="1"/>
</dbReference>
<evidence type="ECO:0000256" key="2">
    <source>
        <dbReference type="ARBA" id="ARBA00006433"/>
    </source>
</evidence>
<dbReference type="EMBL" id="FNZK01000023">
    <property type="protein sequence ID" value="SEJ90546.1"/>
    <property type="molecule type" value="Genomic_DNA"/>
</dbReference>
<feature type="transmembrane region" description="Helical" evidence="10">
    <location>
        <begin position="64"/>
        <end position="87"/>
    </location>
</feature>
<evidence type="ECO:0000256" key="9">
    <source>
        <dbReference type="ARBA" id="ARBA00023136"/>
    </source>
</evidence>
<dbReference type="GO" id="GO:0046685">
    <property type="term" value="P:response to arsenic-containing substance"/>
    <property type="evidence" value="ECO:0007669"/>
    <property type="project" value="UniProtKB-KW"/>
</dbReference>
<dbReference type="Pfam" id="PF03600">
    <property type="entry name" value="CitMHS"/>
    <property type="match status" value="1"/>
</dbReference>
<dbReference type="GO" id="GO:0005886">
    <property type="term" value="C:plasma membrane"/>
    <property type="evidence" value="ECO:0007669"/>
    <property type="project" value="UniProtKB-SubCell"/>
</dbReference>
<feature type="transmembrane region" description="Helical" evidence="10">
    <location>
        <begin position="228"/>
        <end position="258"/>
    </location>
</feature>
<feature type="transmembrane region" description="Helical" evidence="10">
    <location>
        <begin position="270"/>
        <end position="291"/>
    </location>
</feature>
<keyword evidence="6 10" id="KW-0812">Transmembrane</keyword>
<feature type="transmembrane region" description="Helical" evidence="10">
    <location>
        <begin position="99"/>
        <end position="131"/>
    </location>
</feature>
<keyword evidence="7" id="KW-0059">Arsenical resistance</keyword>
<dbReference type="InterPro" id="IPR000802">
    <property type="entry name" value="Arsenical_pump_ArsB"/>
</dbReference>
<evidence type="ECO:0000256" key="3">
    <source>
        <dbReference type="ARBA" id="ARBA00009843"/>
    </source>
</evidence>
<evidence type="ECO:0000256" key="10">
    <source>
        <dbReference type="SAM" id="Phobius"/>
    </source>
</evidence>
<evidence type="ECO:0000256" key="8">
    <source>
        <dbReference type="ARBA" id="ARBA00022989"/>
    </source>
</evidence>
<dbReference type="RefSeq" id="WP_091834912.1">
    <property type="nucleotide sequence ID" value="NZ_FNZK01000023.1"/>
</dbReference>
<feature type="transmembrane region" description="Helical" evidence="10">
    <location>
        <begin position="143"/>
        <end position="160"/>
    </location>
</feature>
<keyword evidence="8 10" id="KW-1133">Transmembrane helix</keyword>
<feature type="transmembrane region" description="Helical" evidence="10">
    <location>
        <begin position="181"/>
        <end position="201"/>
    </location>
</feature>
<accession>A0A1H7CM47</accession>